<accession>A0A0M7A198</accession>
<dbReference type="GO" id="GO:0016491">
    <property type="term" value="F:oxidoreductase activity"/>
    <property type="evidence" value="ECO:0007669"/>
    <property type="project" value="TreeGrafter"/>
</dbReference>
<dbReference type="Gene3D" id="3.40.50.720">
    <property type="entry name" value="NAD(P)-binding Rossmann-like Domain"/>
    <property type="match status" value="1"/>
</dbReference>
<proteinExistence type="predicted"/>
<keyword evidence="2" id="KW-1185">Reference proteome</keyword>
<dbReference type="OrthoDB" id="9785826at2"/>
<dbReference type="Proteomes" id="UP000053235">
    <property type="component" value="Unassembled WGS sequence"/>
</dbReference>
<dbReference type="PANTHER" id="PTHR43544">
    <property type="entry name" value="SHORT-CHAIN DEHYDROGENASE/REDUCTASE"/>
    <property type="match status" value="1"/>
</dbReference>
<evidence type="ECO:0000313" key="2">
    <source>
        <dbReference type="Proteomes" id="UP000053235"/>
    </source>
</evidence>
<dbReference type="EMBL" id="CXWD01000006">
    <property type="protein sequence ID" value="CTQ68619.1"/>
    <property type="molecule type" value="Genomic_DNA"/>
</dbReference>
<dbReference type="SUPFAM" id="SSF51735">
    <property type="entry name" value="NAD(P)-binding Rossmann-fold domains"/>
    <property type="match status" value="1"/>
</dbReference>
<evidence type="ECO:0000313" key="1">
    <source>
        <dbReference type="EMBL" id="CTQ68619.1"/>
    </source>
</evidence>
<reference evidence="2" key="1">
    <citation type="submission" date="2015-07" db="EMBL/GenBank/DDBJ databases">
        <authorList>
            <person name="Rodrigo-Torres Lidia"/>
            <person name="Arahal R.David."/>
        </authorList>
    </citation>
    <scope>NUCLEOTIDE SEQUENCE [LARGE SCALE GENOMIC DNA]</scope>
    <source>
        <strain evidence="2">CECT 5112</strain>
    </source>
</reference>
<protein>
    <submittedName>
        <fullName evidence="1">C signal</fullName>
    </submittedName>
</protein>
<dbReference type="GO" id="GO:0005737">
    <property type="term" value="C:cytoplasm"/>
    <property type="evidence" value="ECO:0007669"/>
    <property type="project" value="TreeGrafter"/>
</dbReference>
<dbReference type="STRING" id="388408.LAX5112_01810"/>
<sequence>MGTLAIVIGATGGIGSALVRVLDESGPYDRVVGLSRRTHPGLDLLDETSIQAAAKWVAGQGDDLRLVFDATGALMLGDRKPEKSLRELDPQALAESYAINAIGPALVMKHFLPLLPKDGKSVFATLSARVGSISDNNLGGWYGYRASKAALNQLVRTASIELARRKPHAVCVALHPGTVRTPLTEGFVKSGLEVQAPEKAAERLLTVINGLTPAETGGYFDHMGERIEW</sequence>
<organism evidence="1 2">
    <name type="scientific">Roseibium alexandrii</name>
    <dbReference type="NCBI Taxonomy" id="388408"/>
    <lineage>
        <taxon>Bacteria</taxon>
        <taxon>Pseudomonadati</taxon>
        <taxon>Pseudomonadota</taxon>
        <taxon>Alphaproteobacteria</taxon>
        <taxon>Hyphomicrobiales</taxon>
        <taxon>Stappiaceae</taxon>
        <taxon>Roseibium</taxon>
    </lineage>
</organism>
<dbReference type="PRINTS" id="PR00081">
    <property type="entry name" value="GDHRDH"/>
</dbReference>
<dbReference type="RefSeq" id="WP_055671531.1">
    <property type="nucleotide sequence ID" value="NZ_CXWD01000006.1"/>
</dbReference>
<dbReference type="InterPro" id="IPR002347">
    <property type="entry name" value="SDR_fam"/>
</dbReference>
<dbReference type="PANTHER" id="PTHR43544:SF12">
    <property type="entry name" value="NAD(P)-BINDING ROSSMANN-FOLD SUPERFAMILY PROTEIN"/>
    <property type="match status" value="1"/>
</dbReference>
<gene>
    <name evidence="1" type="primary">csgA_1</name>
    <name evidence="1" type="ORF">LAX5112_01810</name>
</gene>
<dbReference type="AlphaFoldDB" id="A0A0M7A198"/>
<dbReference type="InterPro" id="IPR051468">
    <property type="entry name" value="Fungal_SecMetab_SDRs"/>
</dbReference>
<name>A0A0M7A198_9HYPH</name>
<dbReference type="Pfam" id="PF13561">
    <property type="entry name" value="adh_short_C2"/>
    <property type="match status" value="1"/>
</dbReference>
<dbReference type="InterPro" id="IPR036291">
    <property type="entry name" value="NAD(P)-bd_dom_sf"/>
</dbReference>